<dbReference type="PANTHER" id="PTHR43298:SF2">
    <property type="entry name" value="FMN_FAD EXPORTER YEEO-RELATED"/>
    <property type="match status" value="1"/>
</dbReference>
<evidence type="ECO:0000256" key="4">
    <source>
        <dbReference type="ARBA" id="ARBA00022475"/>
    </source>
</evidence>
<feature type="transmembrane region" description="Helical" evidence="10">
    <location>
        <begin position="61"/>
        <end position="84"/>
    </location>
</feature>
<keyword evidence="7" id="KW-0406">Ion transport</keyword>
<protein>
    <recommendedName>
        <fullName evidence="9">Multidrug-efflux transporter</fullName>
    </recommendedName>
</protein>
<dbReference type="NCBIfam" id="TIGR00797">
    <property type="entry name" value="matE"/>
    <property type="match status" value="1"/>
</dbReference>
<evidence type="ECO:0000256" key="9">
    <source>
        <dbReference type="ARBA" id="ARBA00031636"/>
    </source>
</evidence>
<feature type="transmembrane region" description="Helical" evidence="10">
    <location>
        <begin position="205"/>
        <end position="225"/>
    </location>
</feature>
<dbReference type="InterPro" id="IPR050222">
    <property type="entry name" value="MATE_MdtK"/>
</dbReference>
<feature type="transmembrane region" description="Helical" evidence="10">
    <location>
        <begin position="171"/>
        <end position="193"/>
    </location>
</feature>
<keyword evidence="6 10" id="KW-1133">Transmembrane helix</keyword>
<reference evidence="11 12" key="1">
    <citation type="submission" date="2019-12" db="EMBL/GenBank/DDBJ databases">
        <title>Genomic-based taxomic classification of the family Erythrobacteraceae.</title>
        <authorList>
            <person name="Xu L."/>
        </authorList>
    </citation>
    <scope>NUCLEOTIDE SEQUENCE [LARGE SCALE GENOMIC DNA]</scope>
    <source>
        <strain evidence="11 12">DSM 18604</strain>
    </source>
</reference>
<dbReference type="Pfam" id="PF01554">
    <property type="entry name" value="MatE"/>
    <property type="match status" value="2"/>
</dbReference>
<dbReference type="RefSeq" id="WP_160740178.1">
    <property type="nucleotide sequence ID" value="NZ_WTYQ01000005.1"/>
</dbReference>
<dbReference type="GO" id="GO:0006811">
    <property type="term" value="P:monoatomic ion transport"/>
    <property type="evidence" value="ECO:0007669"/>
    <property type="project" value="UniProtKB-KW"/>
</dbReference>
<gene>
    <name evidence="11" type="ORF">GRI39_13145</name>
</gene>
<dbReference type="PIRSF" id="PIRSF006603">
    <property type="entry name" value="DinF"/>
    <property type="match status" value="1"/>
</dbReference>
<evidence type="ECO:0000256" key="7">
    <source>
        <dbReference type="ARBA" id="ARBA00023065"/>
    </source>
</evidence>
<dbReference type="PANTHER" id="PTHR43298">
    <property type="entry name" value="MULTIDRUG RESISTANCE PROTEIN NORM-RELATED"/>
    <property type="match status" value="1"/>
</dbReference>
<dbReference type="Proteomes" id="UP000460561">
    <property type="component" value="Unassembled WGS sequence"/>
</dbReference>
<evidence type="ECO:0000256" key="10">
    <source>
        <dbReference type="SAM" id="Phobius"/>
    </source>
</evidence>
<feature type="transmembrane region" description="Helical" evidence="10">
    <location>
        <begin position="404"/>
        <end position="424"/>
    </location>
</feature>
<dbReference type="InterPro" id="IPR048279">
    <property type="entry name" value="MdtK-like"/>
</dbReference>
<evidence type="ECO:0000256" key="6">
    <source>
        <dbReference type="ARBA" id="ARBA00022989"/>
    </source>
</evidence>
<dbReference type="GO" id="GO:0042910">
    <property type="term" value="F:xenobiotic transmembrane transporter activity"/>
    <property type="evidence" value="ECO:0007669"/>
    <property type="project" value="InterPro"/>
</dbReference>
<feature type="transmembrane region" description="Helical" evidence="10">
    <location>
        <begin position="368"/>
        <end position="392"/>
    </location>
</feature>
<keyword evidence="2" id="KW-0813">Transport</keyword>
<evidence type="ECO:0000256" key="1">
    <source>
        <dbReference type="ARBA" id="ARBA00004429"/>
    </source>
</evidence>
<feature type="transmembrane region" description="Helical" evidence="10">
    <location>
        <begin position="105"/>
        <end position="126"/>
    </location>
</feature>
<dbReference type="OrthoDB" id="9780160at2"/>
<accession>A0A845AIP8</accession>
<name>A0A845AIP8_9SPHN</name>
<evidence type="ECO:0000256" key="3">
    <source>
        <dbReference type="ARBA" id="ARBA00022449"/>
    </source>
</evidence>
<evidence type="ECO:0000313" key="11">
    <source>
        <dbReference type="EMBL" id="MXP26978.1"/>
    </source>
</evidence>
<keyword evidence="3" id="KW-0050">Antiport</keyword>
<evidence type="ECO:0000313" key="12">
    <source>
        <dbReference type="Proteomes" id="UP000460561"/>
    </source>
</evidence>
<dbReference type="GO" id="GO:0015297">
    <property type="term" value="F:antiporter activity"/>
    <property type="evidence" value="ECO:0007669"/>
    <property type="project" value="UniProtKB-KW"/>
</dbReference>
<feature type="transmembrane region" description="Helical" evidence="10">
    <location>
        <begin position="430"/>
        <end position="451"/>
    </location>
</feature>
<keyword evidence="12" id="KW-1185">Reference proteome</keyword>
<dbReference type="EMBL" id="WTYQ01000005">
    <property type="protein sequence ID" value="MXP26978.1"/>
    <property type="molecule type" value="Genomic_DNA"/>
</dbReference>
<dbReference type="AlphaFoldDB" id="A0A845AIP8"/>
<feature type="transmembrane region" description="Helical" evidence="10">
    <location>
        <begin position="146"/>
        <end position="164"/>
    </location>
</feature>
<feature type="transmembrane region" description="Helical" evidence="10">
    <location>
        <begin position="326"/>
        <end position="348"/>
    </location>
</feature>
<dbReference type="InterPro" id="IPR002528">
    <property type="entry name" value="MATE_fam"/>
</dbReference>
<dbReference type="CDD" id="cd13131">
    <property type="entry name" value="MATE_NorM_like"/>
    <property type="match status" value="1"/>
</dbReference>
<keyword evidence="4" id="KW-1003">Cell membrane</keyword>
<feature type="transmembrane region" description="Helical" evidence="10">
    <location>
        <begin position="289"/>
        <end position="314"/>
    </location>
</feature>
<keyword evidence="8 10" id="KW-0472">Membrane</keyword>
<dbReference type="GO" id="GO:0005886">
    <property type="term" value="C:plasma membrane"/>
    <property type="evidence" value="ECO:0007669"/>
    <property type="project" value="UniProtKB-SubCell"/>
</dbReference>
<comment type="caution">
    <text evidence="11">The sequence shown here is derived from an EMBL/GenBank/DDBJ whole genome shotgun (WGS) entry which is preliminary data.</text>
</comment>
<sequence length="465" mass="49802">MSVINPRSIGKTTDSWRGEFAATLRLAGPLALAGLLQMAIGAMDVMFIARLGPIELAGSSLAVAFQGTILWSLMGLTGSVSAVIAEAIGRKGPAVREVRRATRMAFWLSILFGLSGMALCFAGEWVMRITGQEPRVAAPASAYLDIIAWAFIPQLLANVLRNFVSALGRPFFATFIVFSMLPVNFVGNYLLVFGAFGFPELGLEGAAWASVITGIATLGAYILAIHSDRRLRRYHIFGNVWRSEWAAFRTILRIGCPVAVTIIAEAGLFNAAAFLMGNIGALELAAHTLAINIAALAFQIPFGIGQAATIRVGYHYGARNKVAVGRAGWAAVICGLAFVAFTGGAMLFTPEFLLTPWIDPTAPENRALAALAVSYLAVAAAFQLSDTVQAILMGALRGLQDTRIPMTFALIGYWGCGFTLAIYLGFETPFAGQGIWIGLATGLSLVSIALLQRWLRREKLNLIRH</sequence>
<comment type="subcellular location">
    <subcellularLocation>
        <location evidence="1">Cell inner membrane</location>
        <topology evidence="1">Multi-pass membrane protein</topology>
    </subcellularLocation>
</comment>
<feature type="transmembrane region" description="Helical" evidence="10">
    <location>
        <begin position="246"/>
        <end position="269"/>
    </location>
</feature>
<evidence type="ECO:0000256" key="8">
    <source>
        <dbReference type="ARBA" id="ARBA00023136"/>
    </source>
</evidence>
<organism evidence="11 12">
    <name type="scientific">Altericroceibacterium indicum</name>
    <dbReference type="NCBI Taxonomy" id="374177"/>
    <lineage>
        <taxon>Bacteria</taxon>
        <taxon>Pseudomonadati</taxon>
        <taxon>Pseudomonadota</taxon>
        <taxon>Alphaproteobacteria</taxon>
        <taxon>Sphingomonadales</taxon>
        <taxon>Erythrobacteraceae</taxon>
        <taxon>Altericroceibacterium</taxon>
    </lineage>
</organism>
<proteinExistence type="predicted"/>
<evidence type="ECO:0000256" key="2">
    <source>
        <dbReference type="ARBA" id="ARBA00022448"/>
    </source>
</evidence>
<keyword evidence="5 10" id="KW-0812">Transmembrane</keyword>
<evidence type="ECO:0000256" key="5">
    <source>
        <dbReference type="ARBA" id="ARBA00022692"/>
    </source>
</evidence>
<feature type="transmembrane region" description="Helical" evidence="10">
    <location>
        <begin position="26"/>
        <end position="49"/>
    </location>
</feature>